<protein>
    <submittedName>
        <fullName evidence="1">Uncharacterized protein</fullName>
    </submittedName>
</protein>
<dbReference type="AlphaFoldDB" id="A0A0H5Q489"/>
<reference evidence="1" key="1">
    <citation type="submission" date="2015-06" db="EMBL/GenBank/DDBJ databases">
        <authorList>
            <person name="Joergensen T."/>
        </authorList>
    </citation>
    <scope>NUCLEOTIDE SEQUENCE</scope>
    <source>
        <strain evidence="1">RGFK1296</strain>
    </source>
</reference>
<organism evidence="1">
    <name type="scientific">uncultured prokaryote</name>
    <dbReference type="NCBI Taxonomy" id="198431"/>
    <lineage>
        <taxon>unclassified sequences</taxon>
        <taxon>environmental samples</taxon>
    </lineage>
</organism>
<accession>A0A0H5Q489</accession>
<name>A0A0H5Q489_9ZZZZ</name>
<sequence length="130" mass="14472">MLLESNTQRSGVAVVAIRHSTPLVLHADRMTTNQHPNKRTASTTPEWRWAKIRATPARPSRTVAAGALPALKPWDTRYSLSVTVKYRGGAEAWWEITARGRVWRRPGHLALDDVLREVANGTGGKPIERS</sequence>
<dbReference type="EMBL" id="LN853865">
    <property type="protein sequence ID" value="CRY96836.1"/>
    <property type="molecule type" value="Genomic_DNA"/>
</dbReference>
<proteinExistence type="predicted"/>
<evidence type="ECO:0000313" key="1">
    <source>
        <dbReference type="EMBL" id="CRY96836.1"/>
    </source>
</evidence>
<reference evidence="1" key="2">
    <citation type="submission" date="2015-07" db="EMBL/GenBank/DDBJ databases">
        <title>Plasmids, circular viruses and viroids from rat gut.</title>
        <authorList>
            <person name="Jorgensen T.J."/>
            <person name="Hansen M.A."/>
            <person name="Xu Z."/>
            <person name="Tabak M.A."/>
            <person name="Sorensen S.J."/>
            <person name="Hansen L.H."/>
        </authorList>
    </citation>
    <scope>NUCLEOTIDE SEQUENCE</scope>
    <source>
        <strain evidence="1">RGFK1296</strain>
    </source>
</reference>